<dbReference type="Pfam" id="PF06271">
    <property type="entry name" value="RDD"/>
    <property type="match status" value="1"/>
</dbReference>
<evidence type="ECO:0000313" key="9">
    <source>
        <dbReference type="EMBL" id="TKC08123.1"/>
    </source>
</evidence>
<proteinExistence type="predicted"/>
<keyword evidence="3 6" id="KW-0812">Transmembrane</keyword>
<evidence type="ECO:0000256" key="6">
    <source>
        <dbReference type="SAM" id="Phobius"/>
    </source>
</evidence>
<evidence type="ECO:0000259" key="8">
    <source>
        <dbReference type="Pfam" id="PF14237"/>
    </source>
</evidence>
<keyword evidence="10" id="KW-1185">Reference proteome</keyword>
<dbReference type="InterPro" id="IPR025640">
    <property type="entry name" value="GYF_2"/>
</dbReference>
<feature type="transmembrane region" description="Helical" evidence="6">
    <location>
        <begin position="75"/>
        <end position="95"/>
    </location>
</feature>
<dbReference type="GO" id="GO:0005886">
    <property type="term" value="C:plasma membrane"/>
    <property type="evidence" value="ECO:0007669"/>
    <property type="project" value="UniProtKB-SubCell"/>
</dbReference>
<dbReference type="RefSeq" id="WP_136841777.1">
    <property type="nucleotide sequence ID" value="NZ_SWBR01000003.1"/>
</dbReference>
<protein>
    <submittedName>
        <fullName evidence="9">RDD family protein</fullName>
    </submittedName>
</protein>
<dbReference type="InterPro" id="IPR010432">
    <property type="entry name" value="RDD"/>
</dbReference>
<dbReference type="InterPro" id="IPR051791">
    <property type="entry name" value="Pra-immunoreactive"/>
</dbReference>
<dbReference type="Proteomes" id="UP000309488">
    <property type="component" value="Unassembled WGS sequence"/>
</dbReference>
<evidence type="ECO:0000256" key="4">
    <source>
        <dbReference type="ARBA" id="ARBA00022989"/>
    </source>
</evidence>
<dbReference type="PANTHER" id="PTHR36115:SF6">
    <property type="entry name" value="PROLINE-RICH ANTIGEN HOMOLOG"/>
    <property type="match status" value="1"/>
</dbReference>
<comment type="subcellular location">
    <subcellularLocation>
        <location evidence="1">Cell membrane</location>
        <topology evidence="1">Multi-pass membrane protein</topology>
    </subcellularLocation>
</comment>
<evidence type="ECO:0000256" key="1">
    <source>
        <dbReference type="ARBA" id="ARBA00004651"/>
    </source>
</evidence>
<evidence type="ECO:0000256" key="3">
    <source>
        <dbReference type="ARBA" id="ARBA00022692"/>
    </source>
</evidence>
<comment type="caution">
    <text evidence="9">The sequence shown here is derived from an EMBL/GenBank/DDBJ whole genome shotgun (WGS) entry which is preliminary data.</text>
</comment>
<sequence length="200" mass="22838">MEYTVVINGKPEGPYSLAELKNLNIKPGTFIRKPRMDDYKEAHEIAELRELLGFSFQQTAPQYFASFDQRLMASVIDYFLLMIAYVVIVLLAYIFIDQKLFRIGTALFFLFLVPIAKMIYSTIAEASIKQATIGKRLLDIKVGDMLGNRISLSVSFARNMAKILSTLPLFLGYFYSFLNKKQQCLHDALANTLVTKQRLI</sequence>
<evidence type="ECO:0000259" key="7">
    <source>
        <dbReference type="Pfam" id="PF06271"/>
    </source>
</evidence>
<dbReference type="PANTHER" id="PTHR36115">
    <property type="entry name" value="PROLINE-RICH ANTIGEN HOMOLOG-RELATED"/>
    <property type="match status" value="1"/>
</dbReference>
<organism evidence="9 10">
    <name type="scientific">Pedobacter polaris</name>
    <dbReference type="NCBI Taxonomy" id="2571273"/>
    <lineage>
        <taxon>Bacteria</taxon>
        <taxon>Pseudomonadati</taxon>
        <taxon>Bacteroidota</taxon>
        <taxon>Sphingobacteriia</taxon>
        <taxon>Sphingobacteriales</taxon>
        <taxon>Sphingobacteriaceae</taxon>
        <taxon>Pedobacter</taxon>
    </lineage>
</organism>
<dbReference type="AlphaFoldDB" id="A0A4U1CN64"/>
<reference evidence="9 10" key="1">
    <citation type="submission" date="2019-04" db="EMBL/GenBank/DDBJ databases">
        <title>Pedobacter sp. RP-3-22 sp. nov., isolated from Arctic soil.</title>
        <authorList>
            <person name="Dahal R.H."/>
            <person name="Kim D.-U."/>
        </authorList>
    </citation>
    <scope>NUCLEOTIDE SEQUENCE [LARGE SCALE GENOMIC DNA]</scope>
    <source>
        <strain evidence="9 10">RP-3-22</strain>
    </source>
</reference>
<evidence type="ECO:0000313" key="10">
    <source>
        <dbReference type="Proteomes" id="UP000309488"/>
    </source>
</evidence>
<accession>A0A4U1CN64</accession>
<keyword evidence="4 6" id="KW-1133">Transmembrane helix</keyword>
<keyword evidence="5 6" id="KW-0472">Membrane</keyword>
<feature type="domain" description="GYF" evidence="8">
    <location>
        <begin position="5"/>
        <end position="48"/>
    </location>
</feature>
<gene>
    <name evidence="9" type="ORF">FA048_13260</name>
</gene>
<dbReference type="Pfam" id="PF14237">
    <property type="entry name" value="GYF_2"/>
    <property type="match status" value="1"/>
</dbReference>
<feature type="domain" description="RDD" evidence="7">
    <location>
        <begin position="65"/>
        <end position="191"/>
    </location>
</feature>
<evidence type="ECO:0000256" key="5">
    <source>
        <dbReference type="ARBA" id="ARBA00023136"/>
    </source>
</evidence>
<keyword evidence="2" id="KW-1003">Cell membrane</keyword>
<dbReference type="OrthoDB" id="9793824at2"/>
<evidence type="ECO:0000256" key="2">
    <source>
        <dbReference type="ARBA" id="ARBA00022475"/>
    </source>
</evidence>
<feature type="transmembrane region" description="Helical" evidence="6">
    <location>
        <begin position="101"/>
        <end position="120"/>
    </location>
</feature>
<dbReference type="EMBL" id="SWBR01000003">
    <property type="protein sequence ID" value="TKC08123.1"/>
    <property type="molecule type" value="Genomic_DNA"/>
</dbReference>
<name>A0A4U1CN64_9SPHI</name>